<keyword evidence="3" id="KW-1185">Reference proteome</keyword>
<feature type="compositionally biased region" description="Basic and acidic residues" evidence="1">
    <location>
        <begin position="49"/>
        <end position="61"/>
    </location>
</feature>
<comment type="caution">
    <text evidence="2">The sequence shown here is derived from an EMBL/GenBank/DDBJ whole genome shotgun (WGS) entry which is preliminary data.</text>
</comment>
<dbReference type="AlphaFoldDB" id="A0AAV7Q4A6"/>
<dbReference type="EMBL" id="JANPWB010000010">
    <property type="protein sequence ID" value="KAJ1135196.1"/>
    <property type="molecule type" value="Genomic_DNA"/>
</dbReference>
<gene>
    <name evidence="2" type="ORF">NDU88_001641</name>
</gene>
<dbReference type="Proteomes" id="UP001066276">
    <property type="component" value="Chromosome 6"/>
</dbReference>
<sequence>MRVGQIDECPGGTSSSDPRSRRHTNPEEEGCCSTLGKERGDAKAAVQDFRGERKSTKDGREVGGPLEAAGSQGMAESGEEAGETEGARETEFPAEDEKTP</sequence>
<organism evidence="2 3">
    <name type="scientific">Pleurodeles waltl</name>
    <name type="common">Iberian ribbed newt</name>
    <dbReference type="NCBI Taxonomy" id="8319"/>
    <lineage>
        <taxon>Eukaryota</taxon>
        <taxon>Metazoa</taxon>
        <taxon>Chordata</taxon>
        <taxon>Craniata</taxon>
        <taxon>Vertebrata</taxon>
        <taxon>Euteleostomi</taxon>
        <taxon>Amphibia</taxon>
        <taxon>Batrachia</taxon>
        <taxon>Caudata</taxon>
        <taxon>Salamandroidea</taxon>
        <taxon>Salamandridae</taxon>
        <taxon>Pleurodelinae</taxon>
        <taxon>Pleurodeles</taxon>
    </lineage>
</organism>
<feature type="compositionally biased region" description="Low complexity" evidence="1">
    <location>
        <begin position="67"/>
        <end position="76"/>
    </location>
</feature>
<accession>A0AAV7Q4A6</accession>
<protein>
    <submittedName>
        <fullName evidence="2">Uncharacterized protein</fullName>
    </submittedName>
</protein>
<name>A0AAV7Q4A6_PLEWA</name>
<evidence type="ECO:0000313" key="3">
    <source>
        <dbReference type="Proteomes" id="UP001066276"/>
    </source>
</evidence>
<evidence type="ECO:0000256" key="1">
    <source>
        <dbReference type="SAM" id="MobiDB-lite"/>
    </source>
</evidence>
<evidence type="ECO:0000313" key="2">
    <source>
        <dbReference type="EMBL" id="KAJ1135196.1"/>
    </source>
</evidence>
<feature type="region of interest" description="Disordered" evidence="1">
    <location>
        <begin position="1"/>
        <end position="100"/>
    </location>
</feature>
<feature type="compositionally biased region" description="Basic and acidic residues" evidence="1">
    <location>
        <begin position="85"/>
        <end position="100"/>
    </location>
</feature>
<proteinExistence type="predicted"/>
<reference evidence="2" key="1">
    <citation type="journal article" date="2022" name="bioRxiv">
        <title>Sequencing and chromosome-scale assembly of the giantPleurodeles waltlgenome.</title>
        <authorList>
            <person name="Brown T."/>
            <person name="Elewa A."/>
            <person name="Iarovenko S."/>
            <person name="Subramanian E."/>
            <person name="Araus A.J."/>
            <person name="Petzold A."/>
            <person name="Susuki M."/>
            <person name="Suzuki K.-i.T."/>
            <person name="Hayashi T."/>
            <person name="Toyoda A."/>
            <person name="Oliveira C."/>
            <person name="Osipova E."/>
            <person name="Leigh N.D."/>
            <person name="Simon A."/>
            <person name="Yun M.H."/>
        </authorList>
    </citation>
    <scope>NUCLEOTIDE SEQUENCE</scope>
    <source>
        <strain evidence="2">20211129_DDA</strain>
        <tissue evidence="2">Liver</tissue>
    </source>
</reference>